<dbReference type="InterPro" id="IPR000847">
    <property type="entry name" value="LysR_HTH_N"/>
</dbReference>
<dbReference type="InterPro" id="IPR036390">
    <property type="entry name" value="WH_DNA-bd_sf"/>
</dbReference>
<comment type="similarity">
    <text evidence="1">Belongs to the LysR transcriptional regulatory family.</text>
</comment>
<feature type="domain" description="HTH lysR-type" evidence="5">
    <location>
        <begin position="5"/>
        <end position="62"/>
    </location>
</feature>
<dbReference type="GO" id="GO:0043565">
    <property type="term" value="F:sequence-specific DNA binding"/>
    <property type="evidence" value="ECO:0007669"/>
    <property type="project" value="TreeGrafter"/>
</dbReference>
<organism evidence="6 7">
    <name type="scientific">Denitrobaculum tricleocarpae</name>
    <dbReference type="NCBI Taxonomy" id="2591009"/>
    <lineage>
        <taxon>Bacteria</taxon>
        <taxon>Pseudomonadati</taxon>
        <taxon>Pseudomonadota</taxon>
        <taxon>Alphaproteobacteria</taxon>
        <taxon>Rhodospirillales</taxon>
        <taxon>Rhodospirillaceae</taxon>
        <taxon>Denitrobaculum</taxon>
    </lineage>
</organism>
<keyword evidence="3" id="KW-0238">DNA-binding</keyword>
<dbReference type="AlphaFoldDB" id="A0A545TY57"/>
<keyword evidence="7" id="KW-1185">Reference proteome</keyword>
<dbReference type="Gene3D" id="3.40.190.290">
    <property type="match status" value="1"/>
</dbReference>
<dbReference type="InterPro" id="IPR005119">
    <property type="entry name" value="LysR_subst-bd"/>
</dbReference>
<sequence length="298" mass="33748">MGSVMNWDDVRVFCAVARLGTLSAAARELKLSQPTVGRRIQSLEESLSARLFDKRPDGFVLAPAGIELLPLAEQMTRSADVIQRRRDSFSEELTGTLRISTPEQMAMFLTEQLPDLRAALPEIEWEVAVSHVQVNLTRREADLLIRECLPENSSLISRKLGRVAYAVYGAHDYVERFPQSRTDARFDLCDWVGYDEAHAHFGSQKWLDKHRDRTPETRTNNGLVLVEAVRRGCGLAVLPCYAAETVTGLQRVSPVIPELVVDQWLLVHRDLLRTPRVRAAIDVIVELFKRHERRLLGS</sequence>
<evidence type="ECO:0000256" key="3">
    <source>
        <dbReference type="ARBA" id="ARBA00023125"/>
    </source>
</evidence>
<evidence type="ECO:0000256" key="4">
    <source>
        <dbReference type="ARBA" id="ARBA00023163"/>
    </source>
</evidence>
<keyword evidence="2" id="KW-0805">Transcription regulation</keyword>
<reference evidence="6 7" key="1">
    <citation type="submission" date="2019-06" db="EMBL/GenBank/DDBJ databases">
        <title>Whole genome sequence for Rhodospirillaceae sp. R148.</title>
        <authorList>
            <person name="Wang G."/>
        </authorList>
    </citation>
    <scope>NUCLEOTIDE SEQUENCE [LARGE SCALE GENOMIC DNA]</scope>
    <source>
        <strain evidence="6 7">R148</strain>
    </source>
</reference>
<dbReference type="InterPro" id="IPR058163">
    <property type="entry name" value="LysR-type_TF_proteobact-type"/>
</dbReference>
<keyword evidence="4" id="KW-0804">Transcription</keyword>
<evidence type="ECO:0000256" key="1">
    <source>
        <dbReference type="ARBA" id="ARBA00009437"/>
    </source>
</evidence>
<dbReference type="SUPFAM" id="SSF53850">
    <property type="entry name" value="Periplasmic binding protein-like II"/>
    <property type="match status" value="1"/>
</dbReference>
<dbReference type="PROSITE" id="PS50931">
    <property type="entry name" value="HTH_LYSR"/>
    <property type="match status" value="1"/>
</dbReference>
<dbReference type="EMBL" id="VHSH01000002">
    <property type="protein sequence ID" value="TQV82150.1"/>
    <property type="molecule type" value="Genomic_DNA"/>
</dbReference>
<gene>
    <name evidence="6" type="ORF">FKG95_07975</name>
</gene>
<dbReference type="GO" id="GO:0003700">
    <property type="term" value="F:DNA-binding transcription factor activity"/>
    <property type="evidence" value="ECO:0007669"/>
    <property type="project" value="InterPro"/>
</dbReference>
<dbReference type="InterPro" id="IPR036388">
    <property type="entry name" value="WH-like_DNA-bd_sf"/>
</dbReference>
<dbReference type="SUPFAM" id="SSF46785">
    <property type="entry name" value="Winged helix' DNA-binding domain"/>
    <property type="match status" value="1"/>
</dbReference>
<dbReference type="PANTHER" id="PTHR30537:SF3">
    <property type="entry name" value="TRANSCRIPTIONAL REGULATORY PROTEIN"/>
    <property type="match status" value="1"/>
</dbReference>
<dbReference type="PRINTS" id="PR00039">
    <property type="entry name" value="HTHLYSR"/>
</dbReference>
<evidence type="ECO:0000259" key="5">
    <source>
        <dbReference type="PROSITE" id="PS50931"/>
    </source>
</evidence>
<evidence type="ECO:0000256" key="2">
    <source>
        <dbReference type="ARBA" id="ARBA00023015"/>
    </source>
</evidence>
<evidence type="ECO:0000313" key="7">
    <source>
        <dbReference type="Proteomes" id="UP000315252"/>
    </source>
</evidence>
<protein>
    <submittedName>
        <fullName evidence="6">LysR family transcriptional regulator</fullName>
    </submittedName>
</protein>
<accession>A0A545TY57</accession>
<evidence type="ECO:0000313" key="6">
    <source>
        <dbReference type="EMBL" id="TQV82150.1"/>
    </source>
</evidence>
<dbReference type="OrthoDB" id="7333438at2"/>
<dbReference type="PANTHER" id="PTHR30537">
    <property type="entry name" value="HTH-TYPE TRANSCRIPTIONAL REGULATOR"/>
    <property type="match status" value="1"/>
</dbReference>
<dbReference type="Proteomes" id="UP000315252">
    <property type="component" value="Unassembled WGS sequence"/>
</dbReference>
<proteinExistence type="inferred from homology"/>
<dbReference type="Pfam" id="PF00126">
    <property type="entry name" value="HTH_1"/>
    <property type="match status" value="1"/>
</dbReference>
<name>A0A545TY57_9PROT</name>
<dbReference type="Pfam" id="PF03466">
    <property type="entry name" value="LysR_substrate"/>
    <property type="match status" value="1"/>
</dbReference>
<dbReference type="GO" id="GO:0006351">
    <property type="term" value="P:DNA-templated transcription"/>
    <property type="evidence" value="ECO:0007669"/>
    <property type="project" value="TreeGrafter"/>
</dbReference>
<comment type="caution">
    <text evidence="6">The sequence shown here is derived from an EMBL/GenBank/DDBJ whole genome shotgun (WGS) entry which is preliminary data.</text>
</comment>
<dbReference type="Gene3D" id="1.10.10.10">
    <property type="entry name" value="Winged helix-like DNA-binding domain superfamily/Winged helix DNA-binding domain"/>
    <property type="match status" value="1"/>
</dbReference>